<sequence length="65" mass="7416">MPLRFTAPFAGVWRGRVDYEPGAYDTTVRLTRVSMQGNCVHNGTIYLTVHDTRRARSSRRTSRSS</sequence>
<evidence type="ECO:0000313" key="1">
    <source>
        <dbReference type="EMBL" id="GGO07548.1"/>
    </source>
</evidence>
<organism evidence="1 2">
    <name type="scientific">Microbispora bryophytorum</name>
    <dbReference type="NCBI Taxonomy" id="1460882"/>
    <lineage>
        <taxon>Bacteria</taxon>
        <taxon>Bacillati</taxon>
        <taxon>Actinomycetota</taxon>
        <taxon>Actinomycetes</taxon>
        <taxon>Streptosporangiales</taxon>
        <taxon>Streptosporangiaceae</taxon>
        <taxon>Microbispora</taxon>
    </lineage>
</organism>
<dbReference type="Proteomes" id="UP000653480">
    <property type="component" value="Unassembled WGS sequence"/>
</dbReference>
<proteinExistence type="predicted"/>
<evidence type="ECO:0000313" key="2">
    <source>
        <dbReference type="Proteomes" id="UP000653480"/>
    </source>
</evidence>
<comment type="caution">
    <text evidence="1">The sequence shown here is derived from an EMBL/GenBank/DDBJ whole genome shotgun (WGS) entry which is preliminary data.</text>
</comment>
<name>A0A8H9LCR4_9ACTN</name>
<reference evidence="1" key="2">
    <citation type="submission" date="2020-09" db="EMBL/GenBank/DDBJ databases">
        <authorList>
            <person name="Sun Q."/>
            <person name="Zhou Y."/>
        </authorList>
    </citation>
    <scope>NUCLEOTIDE SEQUENCE</scope>
    <source>
        <strain evidence="1">CGMCC 4.7138</strain>
    </source>
</reference>
<reference evidence="1" key="1">
    <citation type="journal article" date="2014" name="Int. J. Syst. Evol. Microbiol.">
        <title>Complete genome sequence of Corynebacterium casei LMG S-19264T (=DSM 44701T), isolated from a smear-ripened cheese.</title>
        <authorList>
            <consortium name="US DOE Joint Genome Institute (JGI-PGF)"/>
            <person name="Walter F."/>
            <person name="Albersmeier A."/>
            <person name="Kalinowski J."/>
            <person name="Ruckert C."/>
        </authorList>
    </citation>
    <scope>NUCLEOTIDE SEQUENCE</scope>
    <source>
        <strain evidence="1">CGMCC 4.7138</strain>
    </source>
</reference>
<dbReference type="EMBL" id="BMMN01000003">
    <property type="protein sequence ID" value="GGO07548.1"/>
    <property type="molecule type" value="Genomic_DNA"/>
</dbReference>
<protein>
    <submittedName>
        <fullName evidence="1">Uncharacterized protein</fullName>
    </submittedName>
</protein>
<gene>
    <name evidence="1" type="ORF">GCM10011574_21130</name>
</gene>
<accession>A0A8H9LCR4</accession>
<keyword evidence="2" id="KW-1185">Reference proteome</keyword>
<dbReference type="AlphaFoldDB" id="A0A8H9LCR4"/>